<sequence length="374" mass="43308">MKKVLIVTTIQNTIEAFLISHIKFLEEKGYEVVLATNIFKEIPKELEGNRWINIPFSRNPFSLSSFTAIREMRRLFRDEKFEFVHFHTPVAAFLGRYAAMREKQKNIIYTAHGFHFFEGAPRLNWFIYYPLEVIGSKWTDKLITINEEDYKRAQNFKLREGGKVYKVSGVGLDMQRYQNGDADKLRKELLIGANEKLILMIGELNKNKNQIQLLYILERLKLKGKSVRGIFVGVGDQEEILKEKAKELGVKVSFLGYRHDITDLIASCDILCSMSYREGLPRNLMEGMCQGKPLIATDIRGNRDLIVDGENGYLIGVNEVEEASKIFYKLLNDRELYEKVSKKSLESAYNYSVDKVLEEMREVYGYEEVSNSQS</sequence>
<reference evidence="3" key="1">
    <citation type="journal article" date="2021" name="PeerJ">
        <title>Extensive microbial diversity within the chicken gut microbiome revealed by metagenomics and culture.</title>
        <authorList>
            <person name="Gilroy R."/>
            <person name="Ravi A."/>
            <person name="Getino M."/>
            <person name="Pursley I."/>
            <person name="Horton D.L."/>
            <person name="Alikhan N.F."/>
            <person name="Baker D."/>
            <person name="Gharbi K."/>
            <person name="Hall N."/>
            <person name="Watson M."/>
            <person name="Adriaenssens E.M."/>
            <person name="Foster-Nyarko E."/>
            <person name="Jarju S."/>
            <person name="Secka A."/>
            <person name="Antonio M."/>
            <person name="Oren A."/>
            <person name="Chaudhuri R.R."/>
            <person name="La Ragione R."/>
            <person name="Hildebrand F."/>
            <person name="Pallen M.J."/>
        </authorList>
    </citation>
    <scope>NUCLEOTIDE SEQUENCE</scope>
    <source>
        <strain evidence="3">A6-441</strain>
    </source>
</reference>
<dbReference type="AlphaFoldDB" id="A0A9E2KWX4"/>
<dbReference type="PANTHER" id="PTHR45947">
    <property type="entry name" value="SULFOQUINOVOSYL TRANSFERASE SQD2"/>
    <property type="match status" value="1"/>
</dbReference>
<protein>
    <submittedName>
        <fullName evidence="3">Glycosyltransferase family 4 protein</fullName>
    </submittedName>
</protein>
<dbReference type="Proteomes" id="UP000724657">
    <property type="component" value="Unassembled WGS sequence"/>
</dbReference>
<evidence type="ECO:0000259" key="2">
    <source>
        <dbReference type="Pfam" id="PF13477"/>
    </source>
</evidence>
<gene>
    <name evidence="3" type="ORF">IAA47_02730</name>
</gene>
<evidence type="ECO:0000313" key="3">
    <source>
        <dbReference type="EMBL" id="MBU3841891.1"/>
    </source>
</evidence>
<dbReference type="PANTHER" id="PTHR45947:SF3">
    <property type="entry name" value="SULFOQUINOVOSYL TRANSFERASE SQD2"/>
    <property type="match status" value="1"/>
</dbReference>
<dbReference type="Gene3D" id="3.40.50.2000">
    <property type="entry name" value="Glycogen Phosphorylase B"/>
    <property type="match status" value="2"/>
</dbReference>
<dbReference type="CDD" id="cd03808">
    <property type="entry name" value="GT4_CapM-like"/>
    <property type="match status" value="1"/>
</dbReference>
<organism evidence="3 4">
    <name type="scientific">Candidatus Fusobacterium pullicola</name>
    <dbReference type="NCBI Taxonomy" id="2838601"/>
    <lineage>
        <taxon>Bacteria</taxon>
        <taxon>Fusobacteriati</taxon>
        <taxon>Fusobacteriota</taxon>
        <taxon>Fusobacteriia</taxon>
        <taxon>Fusobacteriales</taxon>
        <taxon>Fusobacteriaceae</taxon>
        <taxon>Fusobacterium</taxon>
    </lineage>
</organism>
<name>A0A9E2KWX4_9FUSO</name>
<comment type="caution">
    <text evidence="3">The sequence shown here is derived from an EMBL/GenBank/DDBJ whole genome shotgun (WGS) entry which is preliminary data.</text>
</comment>
<proteinExistence type="predicted"/>
<dbReference type="InterPro" id="IPR050194">
    <property type="entry name" value="Glycosyltransferase_grp1"/>
</dbReference>
<feature type="domain" description="Glycosyltransferase subfamily 4-like N-terminal" evidence="2">
    <location>
        <begin position="12"/>
        <end position="146"/>
    </location>
</feature>
<dbReference type="GO" id="GO:0016757">
    <property type="term" value="F:glycosyltransferase activity"/>
    <property type="evidence" value="ECO:0007669"/>
    <property type="project" value="InterPro"/>
</dbReference>
<evidence type="ECO:0000313" key="4">
    <source>
        <dbReference type="Proteomes" id="UP000724657"/>
    </source>
</evidence>
<accession>A0A9E2KWX4</accession>
<dbReference type="EMBL" id="JAHLFN010000020">
    <property type="protein sequence ID" value="MBU3841891.1"/>
    <property type="molecule type" value="Genomic_DNA"/>
</dbReference>
<dbReference type="Pfam" id="PF00534">
    <property type="entry name" value="Glycos_transf_1"/>
    <property type="match status" value="1"/>
</dbReference>
<dbReference type="InterPro" id="IPR001296">
    <property type="entry name" value="Glyco_trans_1"/>
</dbReference>
<feature type="domain" description="Glycosyl transferase family 1" evidence="1">
    <location>
        <begin position="182"/>
        <end position="343"/>
    </location>
</feature>
<reference evidence="3" key="2">
    <citation type="submission" date="2021-04" db="EMBL/GenBank/DDBJ databases">
        <authorList>
            <person name="Gilroy R."/>
        </authorList>
    </citation>
    <scope>NUCLEOTIDE SEQUENCE</scope>
    <source>
        <strain evidence="3">A6-441</strain>
    </source>
</reference>
<evidence type="ECO:0000259" key="1">
    <source>
        <dbReference type="Pfam" id="PF00534"/>
    </source>
</evidence>
<dbReference type="Pfam" id="PF13477">
    <property type="entry name" value="Glyco_trans_4_2"/>
    <property type="match status" value="1"/>
</dbReference>
<dbReference type="InterPro" id="IPR028098">
    <property type="entry name" value="Glyco_trans_4-like_N"/>
</dbReference>
<dbReference type="SUPFAM" id="SSF53756">
    <property type="entry name" value="UDP-Glycosyltransferase/glycogen phosphorylase"/>
    <property type="match status" value="1"/>
</dbReference>